<reference evidence="1 2" key="1">
    <citation type="journal article" date="2017" name="BMC Genomics">
        <title>Whole-genome assembly of Babesia ovata and comparative genomics between closely related pathogens.</title>
        <authorList>
            <person name="Yamagishi J."/>
            <person name="Asada M."/>
            <person name="Hakimi H."/>
            <person name="Tanaka T.Q."/>
            <person name="Sugimoto C."/>
            <person name="Kawazu S."/>
        </authorList>
    </citation>
    <scope>NUCLEOTIDE SEQUENCE [LARGE SCALE GENOMIC DNA]</scope>
    <source>
        <strain evidence="1 2">Miyake</strain>
    </source>
</reference>
<dbReference type="VEuPathDB" id="PiroplasmaDB:BOVATA_013580"/>
<gene>
    <name evidence="1" type="ORF">BOVATA_013580</name>
</gene>
<organism evidence="1 2">
    <name type="scientific">Babesia ovata</name>
    <dbReference type="NCBI Taxonomy" id="189622"/>
    <lineage>
        <taxon>Eukaryota</taxon>
        <taxon>Sar</taxon>
        <taxon>Alveolata</taxon>
        <taxon>Apicomplexa</taxon>
        <taxon>Aconoidasida</taxon>
        <taxon>Piroplasmida</taxon>
        <taxon>Babesiidae</taxon>
        <taxon>Babesia</taxon>
    </lineage>
</organism>
<proteinExistence type="predicted"/>
<dbReference type="RefSeq" id="XP_028866108.1">
    <property type="nucleotide sequence ID" value="XM_029010275.1"/>
</dbReference>
<dbReference type="Proteomes" id="UP000236319">
    <property type="component" value="Unassembled WGS sequence"/>
</dbReference>
<name>A0A2H6KA56_9APIC</name>
<keyword evidence="2" id="KW-1185">Reference proteome</keyword>
<evidence type="ECO:0000313" key="1">
    <source>
        <dbReference type="EMBL" id="GBE59865.1"/>
    </source>
</evidence>
<dbReference type="EMBL" id="BDSA01000001">
    <property type="protein sequence ID" value="GBE59865.1"/>
    <property type="molecule type" value="Genomic_DNA"/>
</dbReference>
<sequence length="169" mass="19104">MSTFSFTSLRRRTALPVCGSPTMNFRDGVRVAPYAAELIYISLPCSAASLSKTRLGFGLVVLHGLRDGVREQVHVENRYDVRDGTEHDEVYESAEVVRADSEGVRQQRREVGADVEAEELRGPQERIHTRLNAGRAQPRRHDKYGQRIYLSNQLQQGAVGDNERRVRDP</sequence>
<dbReference type="AlphaFoldDB" id="A0A2H6KA56"/>
<protein>
    <submittedName>
        <fullName evidence="1">Beta-galactosidase A, putative</fullName>
    </submittedName>
</protein>
<dbReference type="GeneID" id="39873635"/>
<evidence type="ECO:0000313" key="2">
    <source>
        <dbReference type="Proteomes" id="UP000236319"/>
    </source>
</evidence>
<comment type="caution">
    <text evidence="1">The sequence shown here is derived from an EMBL/GenBank/DDBJ whole genome shotgun (WGS) entry which is preliminary data.</text>
</comment>
<accession>A0A2H6KA56</accession>